<sequence>MDDLAVTSHEREINTLGQNQAIEERRYLVKKCREKLAAHIKKRTGITIEPSKVRLVAKQSDMYTWVYTAEVAHLFSKNLSEHGLTAHKELCREVGQSFHAITFVKAAISADHPNLGMYRALTYPPASSVLSGEPEAMAAREELCAHTTYQLQMVQENLKAETVRRECLQKELESLSAEYEHLAQRFRQEAEKAGQSESMLYKCLQVINQVASLAEEVQQDCRSTEDPIVFPR</sequence>
<evidence type="ECO:0000313" key="3">
    <source>
        <dbReference type="Proteomes" id="UP000288168"/>
    </source>
</evidence>
<accession>A0A428NTZ2</accession>
<proteinExistence type="predicted"/>
<keyword evidence="3" id="KW-1185">Reference proteome</keyword>
<dbReference type="STRING" id="1325734.A0A428NTZ2"/>
<dbReference type="Proteomes" id="UP000288168">
    <property type="component" value="Unassembled WGS sequence"/>
</dbReference>
<dbReference type="OrthoDB" id="5187726at2759"/>
<comment type="caution">
    <text evidence="2">The sequence shown here is derived from an EMBL/GenBank/DDBJ whole genome shotgun (WGS) entry which is preliminary data.</text>
</comment>
<evidence type="ECO:0000256" key="1">
    <source>
        <dbReference type="SAM" id="Coils"/>
    </source>
</evidence>
<dbReference type="AlphaFoldDB" id="A0A428NTZ2"/>
<gene>
    <name evidence="2" type="ORF">CEP54_014767</name>
</gene>
<keyword evidence="1" id="KW-0175">Coiled coil</keyword>
<evidence type="ECO:0000313" key="2">
    <source>
        <dbReference type="EMBL" id="RSL44220.1"/>
    </source>
</evidence>
<dbReference type="EMBL" id="NKCI01000297">
    <property type="protein sequence ID" value="RSL44220.1"/>
    <property type="molecule type" value="Genomic_DNA"/>
</dbReference>
<organism evidence="2 3">
    <name type="scientific">Fusarium duplospermum</name>
    <dbReference type="NCBI Taxonomy" id="1325734"/>
    <lineage>
        <taxon>Eukaryota</taxon>
        <taxon>Fungi</taxon>
        <taxon>Dikarya</taxon>
        <taxon>Ascomycota</taxon>
        <taxon>Pezizomycotina</taxon>
        <taxon>Sordariomycetes</taxon>
        <taxon>Hypocreomycetidae</taxon>
        <taxon>Hypocreales</taxon>
        <taxon>Nectriaceae</taxon>
        <taxon>Fusarium</taxon>
        <taxon>Fusarium solani species complex</taxon>
    </lineage>
</organism>
<reference evidence="2 3" key="1">
    <citation type="submission" date="2017-06" db="EMBL/GenBank/DDBJ databases">
        <title>Comparative genomic analysis of Ambrosia Fusariam Clade fungi.</title>
        <authorList>
            <person name="Stajich J.E."/>
            <person name="Carrillo J."/>
            <person name="Kijimoto T."/>
            <person name="Eskalen A."/>
            <person name="O'Donnell K."/>
            <person name="Kasson M."/>
        </authorList>
    </citation>
    <scope>NUCLEOTIDE SEQUENCE [LARGE SCALE GENOMIC DNA]</scope>
    <source>
        <strain evidence="2 3">NRRL62584</strain>
    </source>
</reference>
<protein>
    <submittedName>
        <fullName evidence="2">Uncharacterized protein</fullName>
    </submittedName>
</protein>
<feature type="coiled-coil region" evidence="1">
    <location>
        <begin position="151"/>
        <end position="192"/>
    </location>
</feature>
<name>A0A428NTZ2_9HYPO</name>